<feature type="non-terminal residue" evidence="1">
    <location>
        <position position="70"/>
    </location>
</feature>
<evidence type="ECO:0000313" key="1">
    <source>
        <dbReference type="EMBL" id="GAG41501.1"/>
    </source>
</evidence>
<proteinExistence type="predicted"/>
<reference evidence="1" key="1">
    <citation type="journal article" date="2014" name="Front. Microbiol.">
        <title>High frequency of phylogenetically diverse reductive dehalogenase-homologous genes in deep subseafloor sedimentary metagenomes.</title>
        <authorList>
            <person name="Kawai M."/>
            <person name="Futagami T."/>
            <person name="Toyoda A."/>
            <person name="Takaki Y."/>
            <person name="Nishi S."/>
            <person name="Hori S."/>
            <person name="Arai W."/>
            <person name="Tsubouchi T."/>
            <person name="Morono Y."/>
            <person name="Uchiyama I."/>
            <person name="Ito T."/>
            <person name="Fujiyama A."/>
            <person name="Inagaki F."/>
            <person name="Takami H."/>
        </authorList>
    </citation>
    <scope>NUCLEOTIDE SEQUENCE</scope>
    <source>
        <strain evidence="1">Expedition CK06-06</strain>
    </source>
</reference>
<accession>X0YYB9</accession>
<sequence length="70" mass="7903">MNTKMKIKEFEASLHLPKKLEQQIRNGKEIPQMLPPRAGKYAYPVDSYPACPDSWMNGSDIAGSYFVGVE</sequence>
<dbReference type="EMBL" id="BARS01042405">
    <property type="protein sequence ID" value="GAG41501.1"/>
    <property type="molecule type" value="Genomic_DNA"/>
</dbReference>
<dbReference type="AlphaFoldDB" id="X0YYB9"/>
<gene>
    <name evidence="1" type="ORF">S01H1_64344</name>
</gene>
<comment type="caution">
    <text evidence="1">The sequence shown here is derived from an EMBL/GenBank/DDBJ whole genome shotgun (WGS) entry which is preliminary data.</text>
</comment>
<protein>
    <submittedName>
        <fullName evidence="1">Uncharacterized protein</fullName>
    </submittedName>
</protein>
<name>X0YYB9_9ZZZZ</name>
<organism evidence="1">
    <name type="scientific">marine sediment metagenome</name>
    <dbReference type="NCBI Taxonomy" id="412755"/>
    <lineage>
        <taxon>unclassified sequences</taxon>
        <taxon>metagenomes</taxon>
        <taxon>ecological metagenomes</taxon>
    </lineage>
</organism>